<dbReference type="AlphaFoldDB" id="A0A0L8VCE8"/>
<keyword evidence="5 7" id="KW-0067">ATP-binding</keyword>
<keyword evidence="2 7" id="KW-0808">Transferase</keyword>
<feature type="binding site" evidence="7">
    <location>
        <position position="139"/>
    </location>
    <ligand>
        <name>substrate</name>
    </ligand>
</feature>
<dbReference type="NCBIfam" id="NF010555">
    <property type="entry name" value="PRK13949.1"/>
    <property type="match status" value="1"/>
</dbReference>
<comment type="caution">
    <text evidence="8">The sequence shown here is derived from an EMBL/GenBank/DDBJ whole genome shotgun (WGS) entry which is preliminary data.</text>
</comment>
<evidence type="ECO:0000256" key="3">
    <source>
        <dbReference type="ARBA" id="ARBA00022741"/>
    </source>
</evidence>
<evidence type="ECO:0000256" key="7">
    <source>
        <dbReference type="HAMAP-Rule" id="MF_00109"/>
    </source>
</evidence>
<feature type="binding site" evidence="7">
    <location>
        <position position="32"/>
    </location>
    <ligand>
        <name>substrate</name>
    </ligand>
</feature>
<feature type="binding site" evidence="7">
    <location>
        <begin position="10"/>
        <end position="15"/>
    </location>
    <ligand>
        <name>ATP</name>
        <dbReference type="ChEBI" id="CHEBI:30616"/>
    </ligand>
</feature>
<dbReference type="PANTHER" id="PTHR21087">
    <property type="entry name" value="SHIKIMATE KINASE"/>
    <property type="match status" value="1"/>
</dbReference>
<comment type="subcellular location">
    <subcellularLocation>
        <location evidence="7">Cytoplasm</location>
    </subcellularLocation>
</comment>
<dbReference type="GO" id="GO:0004765">
    <property type="term" value="F:shikimate kinase activity"/>
    <property type="evidence" value="ECO:0007669"/>
    <property type="project" value="UniProtKB-UniRule"/>
</dbReference>
<dbReference type="GO" id="GO:0005829">
    <property type="term" value="C:cytosol"/>
    <property type="evidence" value="ECO:0007669"/>
    <property type="project" value="TreeGrafter"/>
</dbReference>
<dbReference type="UniPathway" id="UPA00053">
    <property type="reaction ID" value="UER00088"/>
</dbReference>
<evidence type="ECO:0000256" key="6">
    <source>
        <dbReference type="ARBA" id="ARBA00023141"/>
    </source>
</evidence>
<dbReference type="Proteomes" id="UP000036958">
    <property type="component" value="Unassembled WGS sequence"/>
</dbReference>
<feature type="binding site" evidence="7">
    <location>
        <position position="78"/>
    </location>
    <ligand>
        <name>substrate</name>
    </ligand>
</feature>
<comment type="similarity">
    <text evidence="7">Belongs to the shikimate kinase family.</text>
</comment>
<dbReference type="CDD" id="cd00464">
    <property type="entry name" value="SK"/>
    <property type="match status" value="1"/>
</dbReference>
<dbReference type="InterPro" id="IPR031322">
    <property type="entry name" value="Shikimate/glucono_kinase"/>
</dbReference>
<keyword evidence="7" id="KW-0963">Cytoplasm</keyword>
<proteinExistence type="inferred from homology"/>
<evidence type="ECO:0000313" key="8">
    <source>
        <dbReference type="EMBL" id="KOH46043.1"/>
    </source>
</evidence>
<comment type="subunit">
    <text evidence="7">Monomer.</text>
</comment>
<dbReference type="InterPro" id="IPR000623">
    <property type="entry name" value="Shikimate_kinase/TSH1"/>
</dbReference>
<keyword evidence="3 7" id="KW-0547">Nucleotide-binding</keyword>
<comment type="function">
    <text evidence="7">Catalyzes the specific phosphorylation of the 3-hydroxyl group of shikimic acid using ATP as a cosubstrate.</text>
</comment>
<comment type="caution">
    <text evidence="7">Lacks conserved residue(s) required for the propagation of feature annotation.</text>
</comment>
<organism evidence="8 9">
    <name type="scientific">Sunxiuqinia dokdonensis</name>
    <dbReference type="NCBI Taxonomy" id="1409788"/>
    <lineage>
        <taxon>Bacteria</taxon>
        <taxon>Pseudomonadati</taxon>
        <taxon>Bacteroidota</taxon>
        <taxon>Bacteroidia</taxon>
        <taxon>Marinilabiliales</taxon>
        <taxon>Prolixibacteraceae</taxon>
        <taxon>Sunxiuqinia</taxon>
    </lineage>
</organism>
<dbReference type="PANTHER" id="PTHR21087:SF16">
    <property type="entry name" value="SHIKIMATE KINASE 1, CHLOROPLASTIC"/>
    <property type="match status" value="1"/>
</dbReference>
<dbReference type="PRINTS" id="PR01100">
    <property type="entry name" value="SHIKIMTKNASE"/>
</dbReference>
<dbReference type="STRING" id="1409788.NC99_11320"/>
<accession>A0A0L8VCE8</accession>
<protein>
    <recommendedName>
        <fullName evidence="7">Shikimate kinase</fullName>
        <shortName evidence="7">SK</shortName>
        <ecNumber evidence="7">2.7.1.71</ecNumber>
    </recommendedName>
</protein>
<dbReference type="GO" id="GO:0009073">
    <property type="term" value="P:aromatic amino acid family biosynthetic process"/>
    <property type="evidence" value="ECO:0007669"/>
    <property type="project" value="UniProtKB-KW"/>
</dbReference>
<comment type="catalytic activity">
    <reaction evidence="7">
        <text>shikimate + ATP = 3-phosphoshikimate + ADP + H(+)</text>
        <dbReference type="Rhea" id="RHEA:13121"/>
        <dbReference type="ChEBI" id="CHEBI:15378"/>
        <dbReference type="ChEBI" id="CHEBI:30616"/>
        <dbReference type="ChEBI" id="CHEBI:36208"/>
        <dbReference type="ChEBI" id="CHEBI:145989"/>
        <dbReference type="ChEBI" id="CHEBI:456216"/>
        <dbReference type="EC" id="2.7.1.71"/>
    </reaction>
</comment>
<gene>
    <name evidence="7" type="primary">aroK</name>
    <name evidence="8" type="ORF">NC99_11320</name>
</gene>
<dbReference type="GO" id="GO:0005524">
    <property type="term" value="F:ATP binding"/>
    <property type="evidence" value="ECO:0007669"/>
    <property type="project" value="UniProtKB-UniRule"/>
</dbReference>
<dbReference type="Gene3D" id="3.40.50.300">
    <property type="entry name" value="P-loop containing nucleotide triphosphate hydrolases"/>
    <property type="match status" value="1"/>
</dbReference>
<evidence type="ECO:0000313" key="9">
    <source>
        <dbReference type="Proteomes" id="UP000036958"/>
    </source>
</evidence>
<keyword evidence="4 7" id="KW-0418">Kinase</keyword>
<dbReference type="PATRIC" id="fig|1409788.3.peg.1151"/>
<dbReference type="Pfam" id="PF01202">
    <property type="entry name" value="SKI"/>
    <property type="match status" value="1"/>
</dbReference>
<evidence type="ECO:0000256" key="2">
    <source>
        <dbReference type="ARBA" id="ARBA00022679"/>
    </source>
</evidence>
<dbReference type="GO" id="GO:0009423">
    <property type="term" value="P:chorismate biosynthetic process"/>
    <property type="evidence" value="ECO:0007669"/>
    <property type="project" value="UniProtKB-UniRule"/>
</dbReference>
<dbReference type="EC" id="2.7.1.71" evidence="7"/>
<comment type="pathway">
    <text evidence="7">Metabolic intermediate biosynthesis; chorismate biosynthesis; chorismate from D-erythrose 4-phosphate and phosphoenolpyruvate: step 5/7.</text>
</comment>
<keyword evidence="1 7" id="KW-0028">Amino-acid biosynthesis</keyword>
<keyword evidence="6 7" id="KW-0057">Aromatic amino acid biosynthesis</keyword>
<dbReference type="SUPFAM" id="SSF52540">
    <property type="entry name" value="P-loop containing nucleoside triphosphate hydrolases"/>
    <property type="match status" value="1"/>
</dbReference>
<dbReference type="RefSeq" id="WP_262509304.1">
    <property type="nucleotide sequence ID" value="NZ_LGIA01000050.1"/>
</dbReference>
<name>A0A0L8VCE8_9BACT</name>
<reference evidence="9" key="1">
    <citation type="submission" date="2015-07" db="EMBL/GenBank/DDBJ databases">
        <title>Genome sequencing of Sunxiuqinia dokdonensis strain SK.</title>
        <authorList>
            <person name="Ahn S."/>
            <person name="Kim B.-C."/>
        </authorList>
    </citation>
    <scope>NUCLEOTIDE SEQUENCE [LARGE SCALE GENOMIC DNA]</scope>
    <source>
        <strain evidence="9">SK</strain>
    </source>
</reference>
<dbReference type="GO" id="GO:0008652">
    <property type="term" value="P:amino acid biosynthetic process"/>
    <property type="evidence" value="ECO:0007669"/>
    <property type="project" value="UniProtKB-KW"/>
</dbReference>
<evidence type="ECO:0000256" key="4">
    <source>
        <dbReference type="ARBA" id="ARBA00022777"/>
    </source>
</evidence>
<keyword evidence="9" id="KW-1185">Reference proteome</keyword>
<evidence type="ECO:0000256" key="1">
    <source>
        <dbReference type="ARBA" id="ARBA00022605"/>
    </source>
</evidence>
<dbReference type="InterPro" id="IPR027417">
    <property type="entry name" value="P-loop_NTPase"/>
</dbReference>
<feature type="binding site" evidence="7">
    <location>
        <position position="117"/>
    </location>
    <ligand>
        <name>ATP</name>
        <dbReference type="ChEBI" id="CHEBI:30616"/>
    </ligand>
</feature>
<evidence type="ECO:0000256" key="5">
    <source>
        <dbReference type="ARBA" id="ARBA00022840"/>
    </source>
</evidence>
<sequence>MKVFLIGYMGCGKSRMGRTLSSMLDVPFIDLDKYIEEKFFKTVPQIFAEEGEAEFRKKEQAALKEVAEFDPVIVATGGGAPCFFDNMELMNQAGLCVFLDVDSHELANRLIQSKNERPLIKGKSPEELVHFIDEMMLVRRPFYEKASCILKGKEILPEQVIAEIEKEK</sequence>
<dbReference type="HAMAP" id="MF_00109">
    <property type="entry name" value="Shikimate_kinase"/>
    <property type="match status" value="1"/>
</dbReference>
<keyword evidence="7" id="KW-0479">Metal-binding</keyword>
<dbReference type="EMBL" id="LGIA01000050">
    <property type="protein sequence ID" value="KOH46043.1"/>
    <property type="molecule type" value="Genomic_DNA"/>
</dbReference>
<feature type="binding site" evidence="7">
    <location>
        <position position="56"/>
    </location>
    <ligand>
        <name>substrate</name>
    </ligand>
</feature>
<keyword evidence="7" id="KW-0460">Magnesium</keyword>
<comment type="cofactor">
    <cofactor evidence="7">
        <name>Mg(2+)</name>
        <dbReference type="ChEBI" id="CHEBI:18420"/>
    </cofactor>
    <text evidence="7">Binds 1 Mg(2+) ion per subunit.</text>
</comment>
<feature type="binding site" evidence="7">
    <location>
        <position position="14"/>
    </location>
    <ligand>
        <name>Mg(2+)</name>
        <dbReference type="ChEBI" id="CHEBI:18420"/>
    </ligand>
</feature>
<dbReference type="GO" id="GO:0000287">
    <property type="term" value="F:magnesium ion binding"/>
    <property type="evidence" value="ECO:0007669"/>
    <property type="project" value="UniProtKB-UniRule"/>
</dbReference>